<dbReference type="Proteomes" id="UP001519309">
    <property type="component" value="Unassembled WGS sequence"/>
</dbReference>
<dbReference type="CDD" id="cd02440">
    <property type="entry name" value="AdoMet_MTases"/>
    <property type="match status" value="1"/>
</dbReference>
<feature type="domain" description="Methyltransferase type 11" evidence="2">
    <location>
        <begin position="65"/>
        <end position="157"/>
    </location>
</feature>
<reference evidence="4 6" key="2">
    <citation type="submission" date="2021-03" db="EMBL/GenBank/DDBJ databases">
        <title>Genomic Encyclopedia of Type Strains, Phase IV (KMG-IV): sequencing the most valuable type-strain genomes for metagenomic binning, comparative biology and taxonomic classification.</title>
        <authorList>
            <person name="Goeker M."/>
        </authorList>
    </citation>
    <scope>NUCLEOTIDE SEQUENCE [LARGE SCALE GENOMIC DNA]</scope>
    <source>
        <strain evidence="4 6">DSM 40499</strain>
    </source>
</reference>
<dbReference type="STRING" id="68214.AVL59_01475"/>
<dbReference type="OrthoDB" id="9795634at2"/>
<dbReference type="Gene3D" id="3.40.50.150">
    <property type="entry name" value="Vaccinia Virus protein VP39"/>
    <property type="match status" value="1"/>
</dbReference>
<dbReference type="KEGG" id="sgs:AVL59_01475"/>
<dbReference type="AlphaFoldDB" id="A0A1B1APB1"/>
<dbReference type="InterPro" id="IPR029063">
    <property type="entry name" value="SAM-dependent_MTases_sf"/>
</dbReference>
<feature type="region of interest" description="Disordered" evidence="1">
    <location>
        <begin position="1"/>
        <end position="20"/>
    </location>
</feature>
<accession>A0A1B1APB1</accession>
<dbReference type="GO" id="GO:0032259">
    <property type="term" value="P:methylation"/>
    <property type="evidence" value="ECO:0007669"/>
    <property type="project" value="UniProtKB-KW"/>
</dbReference>
<dbReference type="EMBL" id="JAGGLP010000013">
    <property type="protein sequence ID" value="MBP2052925.1"/>
    <property type="molecule type" value="Genomic_DNA"/>
</dbReference>
<evidence type="ECO:0000313" key="5">
    <source>
        <dbReference type="Proteomes" id="UP000092659"/>
    </source>
</evidence>
<protein>
    <submittedName>
        <fullName evidence="4">SAM-dependent methyltransferase</fullName>
    </submittedName>
</protein>
<dbReference type="EMBL" id="CP016279">
    <property type="protein sequence ID" value="ANP48417.1"/>
    <property type="molecule type" value="Genomic_DNA"/>
</dbReference>
<dbReference type="GO" id="GO:0008757">
    <property type="term" value="F:S-adenosylmethionine-dependent methyltransferase activity"/>
    <property type="evidence" value="ECO:0007669"/>
    <property type="project" value="InterPro"/>
</dbReference>
<name>A0A1B1APB1_9ACTN</name>
<dbReference type="Proteomes" id="UP000092659">
    <property type="component" value="Chromosome"/>
</dbReference>
<keyword evidence="6" id="KW-1185">Reference proteome</keyword>
<dbReference type="SUPFAM" id="SSF53335">
    <property type="entry name" value="S-adenosyl-L-methionine-dependent methyltransferases"/>
    <property type="match status" value="1"/>
</dbReference>
<feature type="region of interest" description="Disordered" evidence="1">
    <location>
        <begin position="280"/>
        <end position="303"/>
    </location>
</feature>
<evidence type="ECO:0000256" key="1">
    <source>
        <dbReference type="SAM" id="MobiDB-lite"/>
    </source>
</evidence>
<dbReference type="PANTHER" id="PTHR43591">
    <property type="entry name" value="METHYLTRANSFERASE"/>
    <property type="match status" value="1"/>
</dbReference>
<reference evidence="3 5" key="1">
    <citation type="submission" date="2016-06" db="EMBL/GenBank/DDBJ databases">
        <title>Complete genome sequence of Streptomyces griseochromogenes ATCC 14511, the Blasticidin S producer.</title>
        <authorList>
            <person name="Wu L."/>
        </authorList>
    </citation>
    <scope>NUCLEOTIDE SEQUENCE [LARGE SCALE GENOMIC DNA]</scope>
    <source>
        <strain evidence="3 5">ATCC 14511</strain>
    </source>
</reference>
<evidence type="ECO:0000259" key="2">
    <source>
        <dbReference type="Pfam" id="PF08241"/>
    </source>
</evidence>
<gene>
    <name evidence="3" type="ORF">AVL59_01475</name>
    <name evidence="4" type="ORF">J2Z21_005914</name>
</gene>
<dbReference type="InterPro" id="IPR013216">
    <property type="entry name" value="Methyltransf_11"/>
</dbReference>
<evidence type="ECO:0000313" key="3">
    <source>
        <dbReference type="EMBL" id="ANP48417.1"/>
    </source>
</evidence>
<sequence>MSAPLSPTVRPLGGSYDPARTTGGGLSAELARLEAQAELSFAEELRILRDLGICSTAGGPRPTVLEVGAGSGAVTRRLRPALPAGITLIAADIDAGLLAHAAGPGVTSLVADAVDMPLEDRSVDFVLLRYVLQHVPDPAAVLAEVRRVLRPGGRVACTEVDSSCWGVADPAYPELGGVHAKMAAAQRAAGGDRTIGRRLPRLLRAAGFEDVVLRPFATTNDDHPTDAFAPQLGPQRLEPLVAQGVLSLAELALASDRWNRFRADPDAWVMLLGLTVAATAPAGRGPQETPEKTPRTTERKAPK</sequence>
<keyword evidence="4" id="KW-0808">Transferase</keyword>
<dbReference type="Pfam" id="PF08241">
    <property type="entry name" value="Methyltransf_11"/>
    <property type="match status" value="1"/>
</dbReference>
<organism evidence="3 5">
    <name type="scientific">Streptomyces griseochromogenes</name>
    <dbReference type="NCBI Taxonomy" id="68214"/>
    <lineage>
        <taxon>Bacteria</taxon>
        <taxon>Bacillati</taxon>
        <taxon>Actinomycetota</taxon>
        <taxon>Actinomycetes</taxon>
        <taxon>Kitasatosporales</taxon>
        <taxon>Streptomycetaceae</taxon>
        <taxon>Streptomyces</taxon>
    </lineage>
</organism>
<evidence type="ECO:0000313" key="6">
    <source>
        <dbReference type="Proteomes" id="UP001519309"/>
    </source>
</evidence>
<evidence type="ECO:0000313" key="4">
    <source>
        <dbReference type="EMBL" id="MBP2052925.1"/>
    </source>
</evidence>
<feature type="compositionally biased region" description="Basic and acidic residues" evidence="1">
    <location>
        <begin position="289"/>
        <end position="303"/>
    </location>
</feature>
<dbReference type="RefSeq" id="WP_067299402.1">
    <property type="nucleotide sequence ID" value="NZ_CP016279.1"/>
</dbReference>
<proteinExistence type="predicted"/>
<keyword evidence="4" id="KW-0489">Methyltransferase</keyword>